<dbReference type="Pfam" id="PF00903">
    <property type="entry name" value="Glyoxalase"/>
    <property type="match status" value="1"/>
</dbReference>
<reference evidence="2" key="1">
    <citation type="submission" date="2018-06" db="EMBL/GenBank/DDBJ databases">
        <authorList>
            <person name="Zhirakovskaya E."/>
        </authorList>
    </citation>
    <scope>NUCLEOTIDE SEQUENCE</scope>
</reference>
<protein>
    <recommendedName>
        <fullName evidence="1">Glyoxalase/fosfomycin resistance/dioxygenase domain-containing protein</fullName>
    </recommendedName>
</protein>
<dbReference type="AlphaFoldDB" id="A0A3B0Z9C5"/>
<dbReference type="Gene3D" id="3.10.180.10">
    <property type="entry name" value="2,3-Dihydroxybiphenyl 1,2-Dioxygenase, domain 1"/>
    <property type="match status" value="1"/>
</dbReference>
<feature type="domain" description="Glyoxalase/fosfomycin resistance/dioxygenase" evidence="1">
    <location>
        <begin position="10"/>
        <end position="133"/>
    </location>
</feature>
<dbReference type="EMBL" id="UOFQ01000027">
    <property type="protein sequence ID" value="VAW85590.1"/>
    <property type="molecule type" value="Genomic_DNA"/>
</dbReference>
<evidence type="ECO:0000259" key="1">
    <source>
        <dbReference type="Pfam" id="PF00903"/>
    </source>
</evidence>
<dbReference type="InterPro" id="IPR029068">
    <property type="entry name" value="Glyas_Bleomycin-R_OHBP_Dase"/>
</dbReference>
<gene>
    <name evidence="2" type="ORF">MNBD_GAMMA17-2050</name>
</gene>
<proteinExistence type="predicted"/>
<name>A0A3B0Z9C5_9ZZZZ</name>
<accession>A0A3B0Z9C5</accession>
<dbReference type="InterPro" id="IPR004360">
    <property type="entry name" value="Glyas_Fos-R_dOase_dom"/>
</dbReference>
<dbReference type="SUPFAM" id="SSF54593">
    <property type="entry name" value="Glyoxalase/Bleomycin resistance protein/Dihydroxybiphenyl dioxygenase"/>
    <property type="match status" value="1"/>
</dbReference>
<sequence length="139" mass="16025">MRFNKLAPNFSVRNIKESVLFYQDMLGFNLEIAVPEGANSIENEIHEEKEYSTAMMKKDDVFVMFIKHDRFKKSTQAFKGSAKGASVLFYIDVSGIDDLYIGLKGKVEIEKELETTWYGMREFYIKDCNGYILGFGESE</sequence>
<evidence type="ECO:0000313" key="2">
    <source>
        <dbReference type="EMBL" id="VAW85590.1"/>
    </source>
</evidence>
<organism evidence="2">
    <name type="scientific">hydrothermal vent metagenome</name>
    <dbReference type="NCBI Taxonomy" id="652676"/>
    <lineage>
        <taxon>unclassified sequences</taxon>
        <taxon>metagenomes</taxon>
        <taxon>ecological metagenomes</taxon>
    </lineage>
</organism>